<comment type="caution">
    <text evidence="1">The sequence shown here is derived from an EMBL/GenBank/DDBJ whole genome shotgun (WGS) entry which is preliminary data.</text>
</comment>
<dbReference type="RefSeq" id="WP_268905630.1">
    <property type="nucleotide sequence ID" value="NZ_CAJNOB010000012.1"/>
</dbReference>
<proteinExistence type="predicted"/>
<accession>A0A8J2BHS0</accession>
<reference evidence="1" key="1">
    <citation type="submission" date="2021-02" db="EMBL/GenBank/DDBJ databases">
        <authorList>
            <person name="Cremers G."/>
            <person name="Picone N."/>
        </authorList>
    </citation>
    <scope>NUCLEOTIDE SEQUENCE</scope>
    <source>
        <strain evidence="1">PQ17</strain>
    </source>
</reference>
<gene>
    <name evidence="1" type="ORF">MPNT_20029</name>
</gene>
<dbReference type="Proteomes" id="UP000663859">
    <property type="component" value="Unassembled WGS sequence"/>
</dbReference>
<name>A0A8J2BHS0_9BACT</name>
<evidence type="ECO:0000313" key="1">
    <source>
        <dbReference type="EMBL" id="CAF0695839.1"/>
    </source>
</evidence>
<sequence length="44" mass="5063">MFEANVAEEEYPYREGRCPWEVVNQVQALLKAGHTEIVDAELVQ</sequence>
<organism evidence="1 2">
    <name type="scientific">Candidatus Methylacidithermus pantelleriae</name>
    <dbReference type="NCBI Taxonomy" id="2744239"/>
    <lineage>
        <taxon>Bacteria</taxon>
        <taxon>Pseudomonadati</taxon>
        <taxon>Verrucomicrobiota</taxon>
        <taxon>Methylacidiphilae</taxon>
        <taxon>Methylacidiphilales</taxon>
        <taxon>Methylacidiphilaceae</taxon>
        <taxon>Candidatus Methylacidithermus</taxon>
    </lineage>
</organism>
<dbReference type="AlphaFoldDB" id="A0A8J2BHS0"/>
<dbReference type="EMBL" id="CAJNOB010000012">
    <property type="protein sequence ID" value="CAF0695839.1"/>
    <property type="molecule type" value="Genomic_DNA"/>
</dbReference>
<protein>
    <submittedName>
        <fullName evidence="1">Uncharacterized protein</fullName>
    </submittedName>
</protein>
<evidence type="ECO:0000313" key="2">
    <source>
        <dbReference type="Proteomes" id="UP000663859"/>
    </source>
</evidence>
<keyword evidence="2" id="KW-1185">Reference proteome</keyword>